<evidence type="ECO:0000256" key="5">
    <source>
        <dbReference type="ARBA" id="ARBA00022840"/>
    </source>
</evidence>
<dbReference type="RefSeq" id="WP_076401076.1">
    <property type="nucleotide sequence ID" value="NZ_FTOA01000005.1"/>
</dbReference>
<accession>A0A1N7NIG5</accession>
<evidence type="ECO:0000256" key="2">
    <source>
        <dbReference type="ARBA" id="ARBA00022679"/>
    </source>
</evidence>
<dbReference type="AlphaFoldDB" id="A0A1N7NIG5"/>
<sequence length="310" mass="32369">MSRGNIVSIQSHVAYGHVGNAAATFPLQRLGFSVWPIHTCLFSNHTGYPPIDGRPTRGVVFEPSVVAEVVQGLAQRGVLAACDGVLSGWLGKADIGTAVLSAVAAARHARPTVFLCDPVLGDDTPDGQGRLYAAADIPDYIRHQMLPAADVITPNRFELEILSGQPVRDVSQALRAARSLLRPAGQGPTACIVTSLPDERAQDQIACLAVTTAGAWVVSTPRLSFAPNPPPNGTGDCLAALLLGYILLDQDIPQALGDAVSALYAILQHTQALGVGPGGRPELAVVEAQESLLKPAQRFVPAVVDHGVGV</sequence>
<dbReference type="Gene3D" id="3.40.1190.20">
    <property type="match status" value="1"/>
</dbReference>
<gene>
    <name evidence="7" type="ORF">SAMN05421779_105146</name>
</gene>
<keyword evidence="4 7" id="KW-0418">Kinase</keyword>
<evidence type="ECO:0000313" key="8">
    <source>
        <dbReference type="Proteomes" id="UP000185678"/>
    </source>
</evidence>
<keyword evidence="2" id="KW-0808">Transferase</keyword>
<name>A0A1N7NIG5_9PROT</name>
<feature type="domain" description="Pyridoxamine kinase/Phosphomethylpyrimidine kinase" evidence="6">
    <location>
        <begin position="82"/>
        <end position="276"/>
    </location>
</feature>
<dbReference type="STRING" id="80876.SAMN05421779_105146"/>
<organism evidence="7 8">
    <name type="scientific">Insolitispirillum peregrinum</name>
    <dbReference type="NCBI Taxonomy" id="80876"/>
    <lineage>
        <taxon>Bacteria</taxon>
        <taxon>Pseudomonadati</taxon>
        <taxon>Pseudomonadota</taxon>
        <taxon>Alphaproteobacteria</taxon>
        <taxon>Rhodospirillales</taxon>
        <taxon>Novispirillaceae</taxon>
        <taxon>Insolitispirillum</taxon>
    </lineage>
</organism>
<dbReference type="SUPFAM" id="SSF53613">
    <property type="entry name" value="Ribokinase-like"/>
    <property type="match status" value="1"/>
</dbReference>
<keyword evidence="5" id="KW-0067">ATP-binding</keyword>
<dbReference type="NCBIfam" id="NF004398">
    <property type="entry name" value="PRK05756.1"/>
    <property type="match status" value="1"/>
</dbReference>
<dbReference type="EMBL" id="FTOA01000005">
    <property type="protein sequence ID" value="SIS98112.1"/>
    <property type="molecule type" value="Genomic_DNA"/>
</dbReference>
<dbReference type="Proteomes" id="UP000185678">
    <property type="component" value="Unassembled WGS sequence"/>
</dbReference>
<dbReference type="EC" id="2.7.1.35" evidence="1"/>
<keyword evidence="8" id="KW-1185">Reference proteome</keyword>
<reference evidence="7 8" key="1">
    <citation type="submission" date="2017-01" db="EMBL/GenBank/DDBJ databases">
        <authorList>
            <person name="Mah S.A."/>
            <person name="Swanson W.J."/>
            <person name="Moy G.W."/>
            <person name="Vacquier V.D."/>
        </authorList>
    </citation>
    <scope>NUCLEOTIDE SEQUENCE [LARGE SCALE GENOMIC DNA]</scope>
    <source>
        <strain evidence="7 8">DSM 11589</strain>
    </source>
</reference>
<dbReference type="NCBIfam" id="TIGR00687">
    <property type="entry name" value="pyridox_kin"/>
    <property type="match status" value="1"/>
</dbReference>
<evidence type="ECO:0000313" key="7">
    <source>
        <dbReference type="EMBL" id="SIS98112.1"/>
    </source>
</evidence>
<dbReference type="InterPro" id="IPR029056">
    <property type="entry name" value="Ribokinase-like"/>
</dbReference>
<protein>
    <recommendedName>
        <fullName evidence="1">pyridoxal kinase</fullName>
        <ecNumber evidence="1">2.7.1.35</ecNumber>
    </recommendedName>
</protein>
<dbReference type="PANTHER" id="PTHR10534:SF2">
    <property type="entry name" value="PYRIDOXAL KINASE"/>
    <property type="match status" value="1"/>
</dbReference>
<proteinExistence type="predicted"/>
<dbReference type="GO" id="GO:0005829">
    <property type="term" value="C:cytosol"/>
    <property type="evidence" value="ECO:0007669"/>
    <property type="project" value="TreeGrafter"/>
</dbReference>
<dbReference type="GO" id="GO:0009443">
    <property type="term" value="P:pyridoxal 5'-phosphate salvage"/>
    <property type="evidence" value="ECO:0007669"/>
    <property type="project" value="InterPro"/>
</dbReference>
<evidence type="ECO:0000259" key="6">
    <source>
        <dbReference type="Pfam" id="PF08543"/>
    </source>
</evidence>
<evidence type="ECO:0000256" key="3">
    <source>
        <dbReference type="ARBA" id="ARBA00022741"/>
    </source>
</evidence>
<evidence type="ECO:0000256" key="4">
    <source>
        <dbReference type="ARBA" id="ARBA00022777"/>
    </source>
</evidence>
<keyword evidence="3" id="KW-0547">Nucleotide-binding</keyword>
<dbReference type="Pfam" id="PF08543">
    <property type="entry name" value="Phos_pyr_kin"/>
    <property type="match status" value="1"/>
</dbReference>
<dbReference type="InterPro" id="IPR004625">
    <property type="entry name" value="PyrdxlKinase"/>
</dbReference>
<dbReference type="GO" id="GO:0005524">
    <property type="term" value="F:ATP binding"/>
    <property type="evidence" value="ECO:0007669"/>
    <property type="project" value="UniProtKB-KW"/>
</dbReference>
<dbReference type="OrthoDB" id="9800808at2"/>
<dbReference type="PANTHER" id="PTHR10534">
    <property type="entry name" value="PYRIDOXAL KINASE"/>
    <property type="match status" value="1"/>
</dbReference>
<evidence type="ECO:0000256" key="1">
    <source>
        <dbReference type="ARBA" id="ARBA00012104"/>
    </source>
</evidence>
<dbReference type="GO" id="GO:0008478">
    <property type="term" value="F:pyridoxal kinase activity"/>
    <property type="evidence" value="ECO:0007669"/>
    <property type="project" value="UniProtKB-EC"/>
</dbReference>
<dbReference type="InterPro" id="IPR013749">
    <property type="entry name" value="PM/HMP-P_kinase-1"/>
</dbReference>
<dbReference type="CDD" id="cd01173">
    <property type="entry name" value="pyridoxal_pyridoxamine_kinase"/>
    <property type="match status" value="1"/>
</dbReference>